<feature type="chain" id="PRO_5037703552" evidence="1">
    <location>
        <begin position="20"/>
        <end position="174"/>
    </location>
</feature>
<keyword evidence="1" id="KW-0732">Signal</keyword>
<protein>
    <submittedName>
        <fullName evidence="2">Uncharacterized protein</fullName>
    </submittedName>
</protein>
<gene>
    <name evidence="2" type="ORF">ISQ61_00625</name>
</gene>
<evidence type="ECO:0000313" key="3">
    <source>
        <dbReference type="Proteomes" id="UP000704935"/>
    </source>
</evidence>
<dbReference type="AlphaFoldDB" id="A0A937I814"/>
<proteinExistence type="predicted"/>
<evidence type="ECO:0000256" key="1">
    <source>
        <dbReference type="SAM" id="SignalP"/>
    </source>
</evidence>
<comment type="caution">
    <text evidence="2">The sequence shown here is derived from an EMBL/GenBank/DDBJ whole genome shotgun (WGS) entry which is preliminary data.</text>
</comment>
<organism evidence="2 3">
    <name type="scientific">SAR86 cluster bacterium</name>
    <dbReference type="NCBI Taxonomy" id="2030880"/>
    <lineage>
        <taxon>Bacteria</taxon>
        <taxon>Pseudomonadati</taxon>
        <taxon>Pseudomonadota</taxon>
        <taxon>Gammaproteobacteria</taxon>
        <taxon>SAR86 cluster</taxon>
    </lineage>
</organism>
<feature type="signal peptide" evidence="1">
    <location>
        <begin position="1"/>
        <end position="19"/>
    </location>
</feature>
<evidence type="ECO:0000313" key="2">
    <source>
        <dbReference type="EMBL" id="MBL6819735.1"/>
    </source>
</evidence>
<accession>A0A937I814</accession>
<name>A0A937I814_9GAMM</name>
<reference evidence="2" key="1">
    <citation type="submission" date="2020-10" db="EMBL/GenBank/DDBJ databases">
        <title>Microbiome of the Black Sea water column analyzed by genome centric metagenomics.</title>
        <authorList>
            <person name="Cabello-Yeves P.J."/>
            <person name="Callieri C."/>
            <person name="Picazo A."/>
            <person name="Mehrshad M."/>
            <person name="Haro-Moreno J.M."/>
            <person name="Roda-Garcia J."/>
            <person name="Dzembekova N."/>
            <person name="Slabakova V."/>
            <person name="Slabakova N."/>
            <person name="Moncheva S."/>
            <person name="Rodriguez-Valera F."/>
        </authorList>
    </citation>
    <scope>NUCLEOTIDE SEQUENCE</scope>
    <source>
        <strain evidence="2">BS307-5m-G47</strain>
    </source>
</reference>
<sequence>MKKLFILLFLISGTVFPHASPFSNNQFNFNFEVTNDFSFVRVKQNNSMFSVNVKKVNKDQLSLEKSKPVENELDMITLKSIPIGNLFLEFYDNSSKKIITVPAQELRSFSSHDSDVNELEVKGESRIYQIKIPNISSLSYANIILKESDEKFREIYSFEFESNSILMKSDFLKF</sequence>
<dbReference type="Proteomes" id="UP000704935">
    <property type="component" value="Unassembled WGS sequence"/>
</dbReference>
<dbReference type="EMBL" id="JADHQA010000002">
    <property type="protein sequence ID" value="MBL6819735.1"/>
    <property type="molecule type" value="Genomic_DNA"/>
</dbReference>